<dbReference type="Proteomes" id="UP001432027">
    <property type="component" value="Unassembled WGS sequence"/>
</dbReference>
<evidence type="ECO:0000256" key="1">
    <source>
        <dbReference type="SAM" id="SignalP"/>
    </source>
</evidence>
<reference evidence="2" key="1">
    <citation type="submission" date="2023-10" db="EMBL/GenBank/DDBJ databases">
        <title>Genome assembly of Pristionchus species.</title>
        <authorList>
            <person name="Yoshida K."/>
            <person name="Sommer R.J."/>
        </authorList>
    </citation>
    <scope>NUCLEOTIDE SEQUENCE</scope>
    <source>
        <strain evidence="2">RS0144</strain>
    </source>
</reference>
<evidence type="ECO:0000313" key="3">
    <source>
        <dbReference type="Proteomes" id="UP001432027"/>
    </source>
</evidence>
<protein>
    <submittedName>
        <fullName evidence="2">Uncharacterized protein</fullName>
    </submittedName>
</protein>
<keyword evidence="1" id="KW-0732">Signal</keyword>
<organism evidence="2 3">
    <name type="scientific">Pristionchus entomophagus</name>
    <dbReference type="NCBI Taxonomy" id="358040"/>
    <lineage>
        <taxon>Eukaryota</taxon>
        <taxon>Metazoa</taxon>
        <taxon>Ecdysozoa</taxon>
        <taxon>Nematoda</taxon>
        <taxon>Chromadorea</taxon>
        <taxon>Rhabditida</taxon>
        <taxon>Rhabditina</taxon>
        <taxon>Diplogasteromorpha</taxon>
        <taxon>Diplogasteroidea</taxon>
        <taxon>Neodiplogasteridae</taxon>
        <taxon>Pristionchus</taxon>
    </lineage>
</organism>
<feature type="chain" id="PRO_5043977814" evidence="1">
    <location>
        <begin position="27"/>
        <end position="228"/>
    </location>
</feature>
<proteinExistence type="predicted"/>
<dbReference type="EMBL" id="BTSX01000003">
    <property type="protein sequence ID" value="GMS87975.1"/>
    <property type="molecule type" value="Genomic_DNA"/>
</dbReference>
<keyword evidence="3" id="KW-1185">Reference proteome</keyword>
<accession>A0AAV5T6N2</accession>
<name>A0AAV5T6N2_9BILA</name>
<sequence>HSMMFRMRFSLFSIFLFSLLEMSASADGVIGFQIDLEESGSEFRHFYNTLATAFHNYSADLNQYVVPEDELIYMENAFHLPKNAETRIPRIMEKLRAVICQEISEERYFPTLGVTRYMMPGHTELSVRVDGMDMYEQLASVLRRFGLSSHPAEFDRKTSNFFSPRRVILARIPREVKWPERLDVAWKRHSDIRVKPRITILKCDSNWKESDCRPVEWADAEAPCPKGE</sequence>
<feature type="non-terminal residue" evidence="2">
    <location>
        <position position="1"/>
    </location>
</feature>
<evidence type="ECO:0000313" key="2">
    <source>
        <dbReference type="EMBL" id="GMS87975.1"/>
    </source>
</evidence>
<dbReference type="AlphaFoldDB" id="A0AAV5T6N2"/>
<gene>
    <name evidence="2" type="ORF">PENTCL1PPCAC_10150</name>
</gene>
<feature type="signal peptide" evidence="1">
    <location>
        <begin position="1"/>
        <end position="26"/>
    </location>
</feature>
<comment type="caution">
    <text evidence="2">The sequence shown here is derived from an EMBL/GenBank/DDBJ whole genome shotgun (WGS) entry which is preliminary data.</text>
</comment>